<evidence type="ECO:0000256" key="5">
    <source>
        <dbReference type="SAM" id="MobiDB-lite"/>
    </source>
</evidence>
<reference evidence="6 7" key="1">
    <citation type="journal article" date="2024" name="IMA Fungus">
        <title>Apiospora arundinis, a panoply of carbohydrate-active enzymes and secondary metabolites.</title>
        <authorList>
            <person name="Sorensen T."/>
            <person name="Petersen C."/>
            <person name="Muurmann A.T."/>
            <person name="Christiansen J.V."/>
            <person name="Brundto M.L."/>
            <person name="Overgaard C.K."/>
            <person name="Boysen A.T."/>
            <person name="Wollenberg R.D."/>
            <person name="Larsen T.O."/>
            <person name="Sorensen J.L."/>
            <person name="Nielsen K.L."/>
            <person name="Sondergaard T.E."/>
        </authorList>
    </citation>
    <scope>NUCLEOTIDE SEQUENCE [LARGE SCALE GENOMIC DNA]</scope>
    <source>
        <strain evidence="6 7">AAU 773</strain>
    </source>
</reference>
<dbReference type="InterPro" id="IPR033749">
    <property type="entry name" value="Polyprenyl_synt_CS"/>
</dbReference>
<evidence type="ECO:0000256" key="2">
    <source>
        <dbReference type="ARBA" id="ARBA00022723"/>
    </source>
</evidence>
<evidence type="ECO:0000313" key="6">
    <source>
        <dbReference type="EMBL" id="KAK8880044.1"/>
    </source>
</evidence>
<dbReference type="EMBL" id="JAPCWZ010000001">
    <property type="protein sequence ID" value="KAK8880044.1"/>
    <property type="molecule type" value="Genomic_DNA"/>
</dbReference>
<accession>A0ABR2JMX2</accession>
<dbReference type="PANTHER" id="PTHR12001">
    <property type="entry name" value="GERANYLGERANYL PYROPHOSPHATE SYNTHASE"/>
    <property type="match status" value="1"/>
</dbReference>
<dbReference type="InterPro" id="IPR008949">
    <property type="entry name" value="Isoprenoid_synthase_dom_sf"/>
</dbReference>
<organism evidence="6 7">
    <name type="scientific">Apiospora arundinis</name>
    <dbReference type="NCBI Taxonomy" id="335852"/>
    <lineage>
        <taxon>Eukaryota</taxon>
        <taxon>Fungi</taxon>
        <taxon>Dikarya</taxon>
        <taxon>Ascomycota</taxon>
        <taxon>Pezizomycotina</taxon>
        <taxon>Sordariomycetes</taxon>
        <taxon>Xylariomycetidae</taxon>
        <taxon>Amphisphaeriales</taxon>
        <taxon>Apiosporaceae</taxon>
        <taxon>Apiospora</taxon>
    </lineage>
</organism>
<keyword evidence="1 4" id="KW-0808">Transferase</keyword>
<dbReference type="Pfam" id="PF00348">
    <property type="entry name" value="polyprenyl_synt"/>
    <property type="match status" value="1"/>
</dbReference>
<keyword evidence="3" id="KW-0460">Magnesium</keyword>
<dbReference type="PANTHER" id="PTHR12001:SF72">
    <property type="entry name" value="THIJ_PFPI FAMILY PROTEIN (AFU_ORTHOLOGUE AFUA_3G01210)-RELATED"/>
    <property type="match status" value="1"/>
</dbReference>
<protein>
    <submittedName>
        <fullName evidence="6">Geranylgeranyl pyrophosphate synthetase</fullName>
    </submittedName>
</protein>
<feature type="region of interest" description="Disordered" evidence="5">
    <location>
        <begin position="1"/>
        <end position="27"/>
    </location>
</feature>
<dbReference type="PROSITE" id="PS00444">
    <property type="entry name" value="POLYPRENYL_SYNTHASE_2"/>
    <property type="match status" value="1"/>
</dbReference>
<evidence type="ECO:0000256" key="4">
    <source>
        <dbReference type="RuleBase" id="RU004466"/>
    </source>
</evidence>
<dbReference type="SUPFAM" id="SSF48576">
    <property type="entry name" value="Terpenoid synthases"/>
    <property type="match status" value="1"/>
</dbReference>
<dbReference type="Proteomes" id="UP001390339">
    <property type="component" value="Unassembled WGS sequence"/>
</dbReference>
<gene>
    <name evidence="6" type="ORF">PGQ11_001338</name>
</gene>
<evidence type="ECO:0000256" key="3">
    <source>
        <dbReference type="ARBA" id="ARBA00022842"/>
    </source>
</evidence>
<dbReference type="InterPro" id="IPR000092">
    <property type="entry name" value="Polyprenyl_synt"/>
</dbReference>
<keyword evidence="7" id="KW-1185">Reference proteome</keyword>
<dbReference type="Gene3D" id="1.10.600.10">
    <property type="entry name" value="Farnesyl Diphosphate Synthase"/>
    <property type="match status" value="1"/>
</dbReference>
<comment type="similarity">
    <text evidence="4">Belongs to the FPP/GGPP synthase family.</text>
</comment>
<evidence type="ECO:0000313" key="7">
    <source>
        <dbReference type="Proteomes" id="UP001390339"/>
    </source>
</evidence>
<comment type="caution">
    <text evidence="6">The sequence shown here is derived from an EMBL/GenBank/DDBJ whole genome shotgun (WGS) entry which is preliminary data.</text>
</comment>
<keyword evidence="2" id="KW-0479">Metal-binding</keyword>
<proteinExistence type="inferred from homology"/>
<dbReference type="SFLD" id="SFLDS00005">
    <property type="entry name" value="Isoprenoid_Synthase_Type_I"/>
    <property type="match status" value="1"/>
</dbReference>
<name>A0ABR2JMX2_9PEZI</name>
<sequence>MALVQDAQWRLPSEIPSPPSEYENEEGVAKAVLGDDMISVPPEKSCFASPEFSAIHPVPLQADVGDPEASDNNSSCGSLESIHTRVSGASVYGENSKTVDMGSTDGPPADTEAVMAPFHYISALPSKGIRDQLIEILNLWVAASPESLDNTKTIIRDIHNLSLMLDDVQDNSPMRRAKPATHCVFGMPQTVNSATYQIVDVISRAQQLHHAESLQVVLDEMRNLLIGQSHDLLWTHLLVTPSVDQYLKMVDGKTGGLFRMISRLMIAQSDSPEKPGSLDRLMTLFGRFFQIYDDYVNISSAQYTKTKGFAEDLDEGKYSFPLIHALEHARPASRAALEHLLMRRRVAGHADACQKDFTIGLFRETGSLASTTEVLRALRRELEDEVGRLEAAMGKANPGLRGVIRAFKIDND</sequence>
<evidence type="ECO:0000256" key="1">
    <source>
        <dbReference type="ARBA" id="ARBA00022679"/>
    </source>
</evidence>